<keyword evidence="4" id="KW-1185">Reference proteome</keyword>
<reference evidence="3" key="1">
    <citation type="journal article" date="2023" name="G3 (Bethesda)">
        <title>A reference genome for the long-term kleptoplast-retaining sea slug Elysia crispata morphotype clarki.</title>
        <authorList>
            <person name="Eastman K.E."/>
            <person name="Pendleton A.L."/>
            <person name="Shaikh M.A."/>
            <person name="Suttiyut T."/>
            <person name="Ogas R."/>
            <person name="Tomko P."/>
            <person name="Gavelis G."/>
            <person name="Widhalm J.R."/>
            <person name="Wisecaver J.H."/>
        </authorList>
    </citation>
    <scope>NUCLEOTIDE SEQUENCE</scope>
    <source>
        <strain evidence="3">ECLA1</strain>
    </source>
</reference>
<accession>A0AAE1AYL6</accession>
<keyword evidence="1" id="KW-1015">Disulfide bond</keyword>
<dbReference type="Gene3D" id="4.10.410.20">
    <property type="match status" value="1"/>
</dbReference>
<comment type="caution">
    <text evidence="3">The sequence shown here is derived from an EMBL/GenBank/DDBJ whole genome shotgun (WGS) entry which is preliminary data.</text>
</comment>
<dbReference type="Proteomes" id="UP001283361">
    <property type="component" value="Unassembled WGS sequence"/>
</dbReference>
<sequence>MYRLIPIPELDLCSQDNVLKMISCRDRCGQVPDTRNLPAQCACDMDCFMHGDCCEDMDKFCIDVFVQATKRFISQKEDFSLRRCFIYGWRILSDLYISKYISHSGEPKVFEIDCVDAIEKKDVLQDILDALQNSRCTSKSFAMDQKTHNRVCQRPQVLACVSPTLVFAYDFYDFYPIHLLCQDNDMTEVLTNRYNNCLTDMEILSEHGNCSLMRERSSTTAWNGNGSSYPTNLWRKDQLKKMKLTVVFRDGQYYFNFETAQWRRVRCTDGPAVPDWTCEDNECLDNQFFDERSQTCYWPDYAHLQSGVDNSEVSSAVQSCPCLKAQAVLSSVGWWQVFIDTGELMKGRCGFELNAIHTAAYESQNSQRKNFSDTGIFLNNSTDAVQVEHLTGIRFLSKELPKLWWSRRNDCSVEVYTAISVCFTNIPLVGLEIKCLYARRS</sequence>
<evidence type="ECO:0000313" key="3">
    <source>
        <dbReference type="EMBL" id="KAK3796493.1"/>
    </source>
</evidence>
<feature type="domain" description="SMB" evidence="2">
    <location>
        <begin position="20"/>
        <end position="69"/>
    </location>
</feature>
<dbReference type="InterPro" id="IPR001212">
    <property type="entry name" value="Somatomedin_B_dom"/>
</dbReference>
<dbReference type="AlphaFoldDB" id="A0AAE1AYL6"/>
<dbReference type="InterPro" id="IPR036024">
    <property type="entry name" value="Somatomedin_B-like_dom_sf"/>
</dbReference>
<organism evidence="3 4">
    <name type="scientific">Elysia crispata</name>
    <name type="common">lettuce slug</name>
    <dbReference type="NCBI Taxonomy" id="231223"/>
    <lineage>
        <taxon>Eukaryota</taxon>
        <taxon>Metazoa</taxon>
        <taxon>Spiralia</taxon>
        <taxon>Lophotrochozoa</taxon>
        <taxon>Mollusca</taxon>
        <taxon>Gastropoda</taxon>
        <taxon>Heterobranchia</taxon>
        <taxon>Euthyneura</taxon>
        <taxon>Panpulmonata</taxon>
        <taxon>Sacoglossa</taxon>
        <taxon>Placobranchoidea</taxon>
        <taxon>Plakobranchidae</taxon>
        <taxon>Elysia</taxon>
    </lineage>
</organism>
<dbReference type="PROSITE" id="PS50958">
    <property type="entry name" value="SMB_2"/>
    <property type="match status" value="1"/>
</dbReference>
<dbReference type="EMBL" id="JAWDGP010000878">
    <property type="protein sequence ID" value="KAK3796493.1"/>
    <property type="molecule type" value="Genomic_DNA"/>
</dbReference>
<evidence type="ECO:0000259" key="2">
    <source>
        <dbReference type="PROSITE" id="PS50958"/>
    </source>
</evidence>
<evidence type="ECO:0000256" key="1">
    <source>
        <dbReference type="ARBA" id="ARBA00023157"/>
    </source>
</evidence>
<dbReference type="Pfam" id="PF01033">
    <property type="entry name" value="Somatomedin_B"/>
    <property type="match status" value="1"/>
</dbReference>
<proteinExistence type="predicted"/>
<protein>
    <recommendedName>
        <fullName evidence="2">SMB domain-containing protein</fullName>
    </recommendedName>
</protein>
<evidence type="ECO:0000313" key="4">
    <source>
        <dbReference type="Proteomes" id="UP001283361"/>
    </source>
</evidence>
<dbReference type="SUPFAM" id="SSF90188">
    <property type="entry name" value="Somatomedin B domain"/>
    <property type="match status" value="1"/>
</dbReference>
<gene>
    <name evidence="3" type="ORF">RRG08_038419</name>
</gene>
<dbReference type="SMART" id="SM00201">
    <property type="entry name" value="SO"/>
    <property type="match status" value="1"/>
</dbReference>
<name>A0AAE1AYL6_9GAST</name>